<keyword evidence="5 6" id="KW-0472">Membrane</keyword>
<dbReference type="EMBL" id="CP113865">
    <property type="protein sequence ID" value="WAM34543.1"/>
    <property type="molecule type" value="Genomic_DNA"/>
</dbReference>
<feature type="transmembrane region" description="Helical" evidence="6">
    <location>
        <begin position="149"/>
        <end position="169"/>
    </location>
</feature>
<dbReference type="InterPro" id="IPR003834">
    <property type="entry name" value="Cyt_c_assmbl_TM_dom"/>
</dbReference>
<evidence type="ECO:0000259" key="7">
    <source>
        <dbReference type="Pfam" id="PF02683"/>
    </source>
</evidence>
<dbReference type="PANTHER" id="PTHR31272">
    <property type="entry name" value="CYTOCHROME C-TYPE BIOGENESIS PROTEIN HI_1454-RELATED"/>
    <property type="match status" value="1"/>
</dbReference>
<evidence type="ECO:0000256" key="1">
    <source>
        <dbReference type="ARBA" id="ARBA00004141"/>
    </source>
</evidence>
<protein>
    <submittedName>
        <fullName evidence="8">Cytochrome c biogenesis protein CcdA</fullName>
    </submittedName>
</protein>
<feature type="transmembrane region" description="Helical" evidence="6">
    <location>
        <begin position="190"/>
        <end position="208"/>
    </location>
</feature>
<dbReference type="Proteomes" id="UP001164909">
    <property type="component" value="Chromosome"/>
</dbReference>
<dbReference type="RefSeq" id="WP_052670865.1">
    <property type="nucleotide sequence ID" value="NZ_CP113865.1"/>
</dbReference>
<evidence type="ECO:0000256" key="2">
    <source>
        <dbReference type="ARBA" id="ARBA00006143"/>
    </source>
</evidence>
<evidence type="ECO:0000256" key="6">
    <source>
        <dbReference type="SAM" id="Phobius"/>
    </source>
</evidence>
<evidence type="ECO:0000313" key="9">
    <source>
        <dbReference type="Proteomes" id="UP001164909"/>
    </source>
</evidence>
<feature type="transmembrane region" description="Helical" evidence="6">
    <location>
        <begin position="118"/>
        <end position="143"/>
    </location>
</feature>
<feature type="domain" description="Cytochrome C biogenesis protein transmembrane" evidence="7">
    <location>
        <begin position="4"/>
        <end position="191"/>
    </location>
</feature>
<comment type="similarity">
    <text evidence="2">Belongs to the DsbD family.</text>
</comment>
<comment type="subcellular location">
    <subcellularLocation>
        <location evidence="1">Membrane</location>
        <topology evidence="1">Multi-pass membrane protein</topology>
    </subcellularLocation>
</comment>
<organism evidence="8 9">
    <name type="scientific">Caldicellulosiruptor morganii</name>
    <dbReference type="NCBI Taxonomy" id="1387555"/>
    <lineage>
        <taxon>Bacteria</taxon>
        <taxon>Bacillati</taxon>
        <taxon>Bacillota</taxon>
        <taxon>Bacillota incertae sedis</taxon>
        <taxon>Caldicellulosiruptorales</taxon>
        <taxon>Caldicellulosiruptoraceae</taxon>
        <taxon>Caldicellulosiruptor</taxon>
    </lineage>
</organism>
<keyword evidence="3 6" id="KW-0812">Transmembrane</keyword>
<evidence type="ECO:0000256" key="4">
    <source>
        <dbReference type="ARBA" id="ARBA00022989"/>
    </source>
</evidence>
<name>A0ABY7BQ51_9FIRM</name>
<accession>A0ABY7BQ51</accession>
<reference evidence="8" key="1">
    <citation type="submission" date="2022-12" db="EMBL/GenBank/DDBJ databases">
        <authorList>
            <person name="Bing R.G."/>
            <person name="Willard D.J."/>
            <person name="Manesh M.J.H."/>
            <person name="Laemthong T."/>
            <person name="Crosby J.R."/>
            <person name="Kelly R.M."/>
        </authorList>
    </citation>
    <scope>NUCLEOTIDE SEQUENCE</scope>
    <source>
        <strain evidence="8">DSM 8990</strain>
    </source>
</reference>
<dbReference type="InterPro" id="IPR051790">
    <property type="entry name" value="Cytochrome_c-biogenesis_DsbD"/>
</dbReference>
<feature type="transmembrane region" description="Helical" evidence="6">
    <location>
        <begin position="74"/>
        <end position="93"/>
    </location>
</feature>
<keyword evidence="4 6" id="KW-1133">Transmembrane helix</keyword>
<evidence type="ECO:0000313" key="8">
    <source>
        <dbReference type="EMBL" id="WAM34543.1"/>
    </source>
</evidence>
<feature type="transmembrane region" description="Helical" evidence="6">
    <location>
        <begin position="45"/>
        <end position="68"/>
    </location>
</feature>
<dbReference type="PANTHER" id="PTHR31272:SF9">
    <property type="entry name" value="BLL1027 PROTEIN"/>
    <property type="match status" value="1"/>
</dbReference>
<dbReference type="Pfam" id="PF02683">
    <property type="entry name" value="DsbD_TM"/>
    <property type="match status" value="1"/>
</dbReference>
<gene>
    <name evidence="8" type="ORF">OTK00_000756</name>
</gene>
<feature type="transmembrane region" description="Helical" evidence="6">
    <location>
        <begin position="6"/>
        <end position="33"/>
    </location>
</feature>
<keyword evidence="9" id="KW-1185">Reference proteome</keyword>
<proteinExistence type="inferred from homology"/>
<evidence type="ECO:0000256" key="5">
    <source>
        <dbReference type="ARBA" id="ARBA00023136"/>
    </source>
</evidence>
<evidence type="ECO:0000256" key="3">
    <source>
        <dbReference type="ARBA" id="ARBA00022692"/>
    </source>
</evidence>
<sequence>MNISVISAVVAGFLSFFSPCILPLVPVYILYIFSQRGSKIKNSFLFILGFSLVFVAFGIMAAVLGSLFSQYKWTITKIAAIILILMGLVMLDLSPDFLKRLLIPIEGKGNVQKERTPLILGMVLSVSWTPCIGPVLTSILSLAAVQKTFIRGGMLLIFYSIGFAIPFLLTAIFMHKLKSFFGFINRHVKVVEYLTGILMIIFGALVFFDRVNILR</sequence>